<sequence>MLATVRAASSHCRLVLQTIHHVSGHTTQKTLKTRFPDDIDVVLASDLVFTLSGVLNGVKLASDDILGSQLAQHLVDYFKLNAAELGISTVSSMYIDQDGILKFKVVSSRCPPELRRVHVTLLKIDLNYVWYTNTSQSLIHPFSNRLSLPFKIMLDNVIPRFFTCHLVRRYPLIFGPWSQQLDFERPYFNKIFCAISAMISRSPNASFRKKCSRMLHAMQDQHSASLAAATASLADFFGSSEDVNDEGPMLTDGEAFSLSMEIRYRTCLRRPKFKGTTQARDGSDDEELSQDQSLLTPESSQNFDEGYLWSRPPFLAKDDFLDFDDLPLVTPFANIETPFVLDMGIDKEYQDPAEFWSDSYSDHDELLLSLSSSDEVDPASSSQEEHLPDFDDDFDLPPPSLPLVHFEFPSSGFDGFRRDSDDDELGLDLDTNMDPALDRSHAFGSPDEPVLQTSPPRTQSLALSPPALPSGSDLSKSPAERYFPGLSRVQCQTDVLDYELSFDSDSSSEEHDLVEFGDLLHGTEHLNDTCSPAKELEHQVGNAGIGADVGVAAVDRLEDQEEAFLFDLEDW</sequence>
<name>A0AAW0D9C9_9AGAR</name>
<feature type="compositionally biased region" description="Polar residues" evidence="1">
    <location>
        <begin position="451"/>
        <end position="462"/>
    </location>
</feature>
<evidence type="ECO:0000313" key="3">
    <source>
        <dbReference type="Proteomes" id="UP001362999"/>
    </source>
</evidence>
<feature type="compositionally biased region" description="Polar residues" evidence="1">
    <location>
        <begin position="290"/>
        <end position="303"/>
    </location>
</feature>
<dbReference type="AlphaFoldDB" id="A0AAW0D9C9"/>
<gene>
    <name evidence="2" type="ORF">R3P38DRAFT_2868016</name>
</gene>
<protein>
    <submittedName>
        <fullName evidence="2">Uncharacterized protein</fullName>
    </submittedName>
</protein>
<dbReference type="EMBL" id="JAWWNJ010000009">
    <property type="protein sequence ID" value="KAK7048212.1"/>
    <property type="molecule type" value="Genomic_DNA"/>
</dbReference>
<feature type="region of interest" description="Disordered" evidence="1">
    <location>
        <begin position="424"/>
        <end position="476"/>
    </location>
</feature>
<evidence type="ECO:0000313" key="2">
    <source>
        <dbReference type="EMBL" id="KAK7048212.1"/>
    </source>
</evidence>
<comment type="caution">
    <text evidence="2">The sequence shown here is derived from an EMBL/GenBank/DDBJ whole genome shotgun (WGS) entry which is preliminary data.</text>
</comment>
<feature type="compositionally biased region" description="Low complexity" evidence="1">
    <location>
        <begin position="372"/>
        <end position="382"/>
    </location>
</feature>
<evidence type="ECO:0000256" key="1">
    <source>
        <dbReference type="SAM" id="MobiDB-lite"/>
    </source>
</evidence>
<reference evidence="2 3" key="1">
    <citation type="journal article" date="2024" name="J Genomics">
        <title>Draft genome sequencing and assembly of Favolaschia claudopus CIRM-BRFM 2984 isolated from oak limbs.</title>
        <authorList>
            <person name="Navarro D."/>
            <person name="Drula E."/>
            <person name="Chaduli D."/>
            <person name="Cazenave R."/>
            <person name="Ahrendt S."/>
            <person name="Wang J."/>
            <person name="Lipzen A."/>
            <person name="Daum C."/>
            <person name="Barry K."/>
            <person name="Grigoriev I.V."/>
            <person name="Favel A."/>
            <person name="Rosso M.N."/>
            <person name="Martin F."/>
        </authorList>
    </citation>
    <scope>NUCLEOTIDE SEQUENCE [LARGE SCALE GENOMIC DNA]</scope>
    <source>
        <strain evidence="2 3">CIRM-BRFM 2984</strain>
    </source>
</reference>
<organism evidence="2 3">
    <name type="scientific">Favolaschia claudopus</name>
    <dbReference type="NCBI Taxonomy" id="2862362"/>
    <lineage>
        <taxon>Eukaryota</taxon>
        <taxon>Fungi</taxon>
        <taxon>Dikarya</taxon>
        <taxon>Basidiomycota</taxon>
        <taxon>Agaricomycotina</taxon>
        <taxon>Agaricomycetes</taxon>
        <taxon>Agaricomycetidae</taxon>
        <taxon>Agaricales</taxon>
        <taxon>Marasmiineae</taxon>
        <taxon>Mycenaceae</taxon>
        <taxon>Favolaschia</taxon>
    </lineage>
</organism>
<feature type="region of interest" description="Disordered" evidence="1">
    <location>
        <begin position="372"/>
        <end position="394"/>
    </location>
</feature>
<keyword evidence="3" id="KW-1185">Reference proteome</keyword>
<feature type="region of interest" description="Disordered" evidence="1">
    <location>
        <begin position="275"/>
        <end position="304"/>
    </location>
</feature>
<dbReference type="Proteomes" id="UP001362999">
    <property type="component" value="Unassembled WGS sequence"/>
</dbReference>
<proteinExistence type="predicted"/>
<accession>A0AAW0D9C9</accession>